<keyword evidence="3" id="KW-1185">Reference proteome</keyword>
<dbReference type="RefSeq" id="WP_020515537.1">
    <property type="nucleotide sequence ID" value="NZ_JBIAZU010000001.1"/>
</dbReference>
<organism evidence="2 3">
    <name type="scientific">Paractinoplanes globisporus</name>
    <dbReference type="NCBI Taxonomy" id="113565"/>
    <lineage>
        <taxon>Bacteria</taxon>
        <taxon>Bacillati</taxon>
        <taxon>Actinomycetota</taxon>
        <taxon>Actinomycetes</taxon>
        <taxon>Micromonosporales</taxon>
        <taxon>Micromonosporaceae</taxon>
        <taxon>Paractinoplanes</taxon>
    </lineage>
</organism>
<dbReference type="Pfam" id="PF20795">
    <property type="entry name" value="DUF6841"/>
    <property type="match status" value="1"/>
</dbReference>
<dbReference type="Proteomes" id="UP001602245">
    <property type="component" value="Unassembled WGS sequence"/>
</dbReference>
<evidence type="ECO:0000313" key="2">
    <source>
        <dbReference type="EMBL" id="MFF5287817.1"/>
    </source>
</evidence>
<protein>
    <recommendedName>
        <fullName evidence="1">DUF6841 domain-containing protein</fullName>
    </recommendedName>
</protein>
<feature type="domain" description="DUF6841" evidence="1">
    <location>
        <begin position="4"/>
        <end position="129"/>
    </location>
</feature>
<comment type="caution">
    <text evidence="2">The sequence shown here is derived from an EMBL/GenBank/DDBJ whole genome shotgun (WGS) entry which is preliminary data.</text>
</comment>
<evidence type="ECO:0000313" key="3">
    <source>
        <dbReference type="Proteomes" id="UP001602245"/>
    </source>
</evidence>
<dbReference type="InterPro" id="IPR049219">
    <property type="entry name" value="DUF6841"/>
</dbReference>
<accession>A0ABW6W3D2</accession>
<reference evidence="2 3" key="1">
    <citation type="submission" date="2024-10" db="EMBL/GenBank/DDBJ databases">
        <title>The Natural Products Discovery Center: Release of the First 8490 Sequenced Strains for Exploring Actinobacteria Biosynthetic Diversity.</title>
        <authorList>
            <person name="Kalkreuter E."/>
            <person name="Kautsar S.A."/>
            <person name="Yang D."/>
            <person name="Bader C.D."/>
            <person name="Teijaro C.N."/>
            <person name="Fluegel L."/>
            <person name="Davis C.M."/>
            <person name="Simpson J.R."/>
            <person name="Lauterbach L."/>
            <person name="Steele A.D."/>
            <person name="Gui C."/>
            <person name="Meng S."/>
            <person name="Li G."/>
            <person name="Viehrig K."/>
            <person name="Ye F."/>
            <person name="Su P."/>
            <person name="Kiefer A.F."/>
            <person name="Nichols A."/>
            <person name="Cepeda A.J."/>
            <person name="Yan W."/>
            <person name="Fan B."/>
            <person name="Jiang Y."/>
            <person name="Adhikari A."/>
            <person name="Zheng C.-J."/>
            <person name="Schuster L."/>
            <person name="Cowan T.M."/>
            <person name="Smanski M.J."/>
            <person name="Chevrette M.G."/>
            <person name="De Carvalho L.P.S."/>
            <person name="Shen B."/>
        </authorList>
    </citation>
    <scope>NUCLEOTIDE SEQUENCE [LARGE SCALE GENOMIC DNA]</scope>
    <source>
        <strain evidence="2 3">NPDC000087</strain>
    </source>
</reference>
<evidence type="ECO:0000259" key="1">
    <source>
        <dbReference type="Pfam" id="PF20795"/>
    </source>
</evidence>
<proteinExistence type="predicted"/>
<name>A0ABW6W3D2_9ACTN</name>
<dbReference type="EMBL" id="JBIAZU010000001">
    <property type="protein sequence ID" value="MFF5287817.1"/>
    <property type="molecule type" value="Genomic_DNA"/>
</dbReference>
<gene>
    <name evidence="2" type="ORF">ACFY35_00165</name>
</gene>
<sequence length="131" mass="14185">MDTDDVERWFGEYLAAYAACGRGETGTEALLAYYGDPLLITTDGGYFPLAGGPRIVAGVAPQIEAMRQAGYHHTEVLDFTITPINAKSALYRGTFSWQRADGTEFNRPTATYLITDGPAGHRISVLAVHAD</sequence>